<gene>
    <name evidence="3" type="ORF">I302_06505</name>
    <name evidence="4" type="ORF">I302_107756</name>
</gene>
<dbReference type="AlphaFoldDB" id="A0A1B9FXM0"/>
<evidence type="ECO:0000313" key="4">
    <source>
        <dbReference type="EMBL" id="WVW85718.1"/>
    </source>
</evidence>
<organism evidence="3">
    <name type="scientific">Kwoniella bestiolae CBS 10118</name>
    <dbReference type="NCBI Taxonomy" id="1296100"/>
    <lineage>
        <taxon>Eukaryota</taxon>
        <taxon>Fungi</taxon>
        <taxon>Dikarya</taxon>
        <taxon>Basidiomycota</taxon>
        <taxon>Agaricomycotina</taxon>
        <taxon>Tremellomycetes</taxon>
        <taxon>Tremellales</taxon>
        <taxon>Cryptococcaceae</taxon>
        <taxon>Kwoniella</taxon>
    </lineage>
</organism>
<dbReference type="EMBL" id="KI894023">
    <property type="protein sequence ID" value="OCF23522.1"/>
    <property type="molecule type" value="Genomic_DNA"/>
</dbReference>
<proteinExistence type="predicted"/>
<reference evidence="4" key="2">
    <citation type="submission" date="2013-07" db="EMBL/GenBank/DDBJ databases">
        <authorList>
            <consortium name="The Broad Institute Genome Sequencing Platform"/>
            <person name="Cuomo C."/>
            <person name="Litvintseva A."/>
            <person name="Chen Y."/>
            <person name="Heitman J."/>
            <person name="Sun S."/>
            <person name="Springer D."/>
            <person name="Dromer F."/>
            <person name="Young S.K."/>
            <person name="Zeng Q."/>
            <person name="Gargeya S."/>
            <person name="Fitzgerald M."/>
            <person name="Abouelleil A."/>
            <person name="Alvarado L."/>
            <person name="Berlin A.M."/>
            <person name="Chapman S.B."/>
            <person name="Dewar J."/>
            <person name="Goldberg J."/>
            <person name="Griggs A."/>
            <person name="Gujja S."/>
            <person name="Hansen M."/>
            <person name="Howarth C."/>
            <person name="Imamovic A."/>
            <person name="Larimer J."/>
            <person name="McCowan C."/>
            <person name="Murphy C."/>
            <person name="Pearson M."/>
            <person name="Priest M."/>
            <person name="Roberts A."/>
            <person name="Saif S."/>
            <person name="Shea T."/>
            <person name="Sykes S."/>
            <person name="Wortman J."/>
            <person name="Nusbaum C."/>
            <person name="Birren B."/>
        </authorList>
    </citation>
    <scope>NUCLEOTIDE SEQUENCE</scope>
    <source>
        <strain evidence="4">CBS 10118</strain>
    </source>
</reference>
<reference evidence="4" key="4">
    <citation type="submission" date="2024-02" db="EMBL/GenBank/DDBJ databases">
        <title>Comparative genomics of Cryptococcus and Kwoniella reveals pathogenesis evolution and contrasting modes of karyotype evolution via chromosome fusion or intercentromeric recombination.</title>
        <authorList>
            <person name="Coelho M.A."/>
            <person name="David-Palma M."/>
            <person name="Shea T."/>
            <person name="Bowers K."/>
            <person name="McGinley-Smith S."/>
            <person name="Mohammad A.W."/>
            <person name="Gnirke A."/>
            <person name="Yurkov A.M."/>
            <person name="Nowrousian M."/>
            <person name="Sun S."/>
            <person name="Cuomo C.A."/>
            <person name="Heitman J."/>
        </authorList>
    </citation>
    <scope>NUCLEOTIDE SEQUENCE</scope>
    <source>
        <strain evidence="4">CBS 10118</strain>
    </source>
</reference>
<feature type="region of interest" description="Disordered" evidence="2">
    <location>
        <begin position="1"/>
        <end position="30"/>
    </location>
</feature>
<feature type="compositionally biased region" description="Polar residues" evidence="2">
    <location>
        <begin position="17"/>
        <end position="30"/>
    </location>
</feature>
<keyword evidence="5" id="KW-1185">Reference proteome</keyword>
<evidence type="ECO:0000313" key="3">
    <source>
        <dbReference type="EMBL" id="OCF23522.1"/>
    </source>
</evidence>
<dbReference type="GeneID" id="30210904"/>
<dbReference type="VEuPathDB" id="FungiDB:I302_06505"/>
<dbReference type="KEGG" id="kbi:30210904"/>
<dbReference type="EMBL" id="CP144546">
    <property type="protein sequence ID" value="WVW85718.1"/>
    <property type="molecule type" value="Genomic_DNA"/>
</dbReference>
<keyword evidence="1" id="KW-0175">Coiled coil</keyword>
<accession>A0A1B9FXM0</accession>
<evidence type="ECO:0000256" key="2">
    <source>
        <dbReference type="SAM" id="MobiDB-lite"/>
    </source>
</evidence>
<evidence type="ECO:0000256" key="1">
    <source>
        <dbReference type="SAM" id="Coils"/>
    </source>
</evidence>
<evidence type="ECO:0000313" key="5">
    <source>
        <dbReference type="Proteomes" id="UP000092730"/>
    </source>
</evidence>
<protein>
    <submittedName>
        <fullName evidence="3">Uncharacterized protein</fullName>
    </submittedName>
</protein>
<sequence>MPASQKEHTNPHLPGTGTINHGPSSLSPDSQAFFEHTTLFLHKADERSKVESKEWKEGCLYVQGELEKVKIQLGKEIEENERLRKELKEVKDMKEMRAMKVTSRKAIGERTTISRYPRLSNLVFLYNVLHPMWIPPRGQEGGKRGVEVPIHPTHLPHLTEQSEDLQEGQGQLVLIQKSTSSAPPLQLVSQNSCMDSCSQNRGGK</sequence>
<feature type="compositionally biased region" description="Basic and acidic residues" evidence="2">
    <location>
        <begin position="1"/>
        <end position="10"/>
    </location>
</feature>
<reference evidence="3" key="3">
    <citation type="submission" date="2014-01" db="EMBL/GenBank/DDBJ databases">
        <title>Evolution of pathogenesis and genome organization in the Tremellales.</title>
        <authorList>
            <person name="Cuomo C."/>
            <person name="Litvintseva A."/>
            <person name="Heitman J."/>
            <person name="Chen Y."/>
            <person name="Sun S."/>
            <person name="Springer D."/>
            <person name="Dromer F."/>
            <person name="Young S."/>
            <person name="Zeng Q."/>
            <person name="Chapman S."/>
            <person name="Gujja S."/>
            <person name="Saif S."/>
            <person name="Birren B."/>
        </authorList>
    </citation>
    <scope>NUCLEOTIDE SEQUENCE</scope>
    <source>
        <strain evidence="3">CBS 10118</strain>
    </source>
</reference>
<feature type="region of interest" description="Disordered" evidence="2">
    <location>
        <begin position="183"/>
        <end position="204"/>
    </location>
</feature>
<dbReference type="RefSeq" id="XP_019044592.1">
    <property type="nucleotide sequence ID" value="XM_019193115.1"/>
</dbReference>
<dbReference type="Proteomes" id="UP000092730">
    <property type="component" value="Chromosome 6"/>
</dbReference>
<reference evidence="3" key="1">
    <citation type="submission" date="2013-07" db="EMBL/GenBank/DDBJ databases">
        <title>The Genome Sequence of Cryptococcus bestiolae CBS10118.</title>
        <authorList>
            <consortium name="The Broad Institute Genome Sequencing Platform"/>
            <person name="Cuomo C."/>
            <person name="Litvintseva A."/>
            <person name="Chen Y."/>
            <person name="Heitman J."/>
            <person name="Sun S."/>
            <person name="Springer D."/>
            <person name="Dromer F."/>
            <person name="Young S.K."/>
            <person name="Zeng Q."/>
            <person name="Gargeya S."/>
            <person name="Fitzgerald M."/>
            <person name="Abouelleil A."/>
            <person name="Alvarado L."/>
            <person name="Berlin A.M."/>
            <person name="Chapman S.B."/>
            <person name="Dewar J."/>
            <person name="Goldberg J."/>
            <person name="Griggs A."/>
            <person name="Gujja S."/>
            <person name="Hansen M."/>
            <person name="Howarth C."/>
            <person name="Imamovic A."/>
            <person name="Larimer J."/>
            <person name="McCowan C."/>
            <person name="Murphy C."/>
            <person name="Pearson M."/>
            <person name="Priest M."/>
            <person name="Roberts A."/>
            <person name="Saif S."/>
            <person name="Shea T."/>
            <person name="Sykes S."/>
            <person name="Wortman J."/>
            <person name="Nusbaum C."/>
            <person name="Birren B."/>
        </authorList>
    </citation>
    <scope>NUCLEOTIDE SEQUENCE [LARGE SCALE GENOMIC DNA]</scope>
    <source>
        <strain evidence="3">CBS 10118</strain>
    </source>
</reference>
<feature type="coiled-coil region" evidence="1">
    <location>
        <begin position="66"/>
        <end position="97"/>
    </location>
</feature>
<name>A0A1B9FXM0_9TREE</name>